<protein>
    <submittedName>
        <fullName evidence="2">Uncharacterized protein</fullName>
    </submittedName>
</protein>
<reference evidence="2 3" key="1">
    <citation type="submission" date="2024-02" db="EMBL/GenBank/DDBJ databases">
        <authorList>
            <person name="Chen Y."/>
            <person name="Shah S."/>
            <person name="Dougan E. K."/>
            <person name="Thang M."/>
            <person name="Chan C."/>
        </authorList>
    </citation>
    <scope>NUCLEOTIDE SEQUENCE [LARGE SCALE GENOMIC DNA]</scope>
</reference>
<evidence type="ECO:0000313" key="3">
    <source>
        <dbReference type="Proteomes" id="UP001642484"/>
    </source>
</evidence>
<dbReference type="Proteomes" id="UP001642484">
    <property type="component" value="Unassembled WGS sequence"/>
</dbReference>
<proteinExistence type="predicted"/>
<evidence type="ECO:0000256" key="1">
    <source>
        <dbReference type="SAM" id="MobiDB-lite"/>
    </source>
</evidence>
<sequence length="102" mass="11994">MGPTWETSLRWMWKLAAVPTQLHLCKEQETAEPVEQERRGEFNTRRLWKLLWLWHSERGQTRKSSANSDEAQKAPRHQLQSFTETAPGAGLQFPKMTEMQDQ</sequence>
<keyword evidence="3" id="KW-1185">Reference proteome</keyword>
<accession>A0ABP0P908</accession>
<organism evidence="2 3">
    <name type="scientific">Durusdinium trenchii</name>
    <dbReference type="NCBI Taxonomy" id="1381693"/>
    <lineage>
        <taxon>Eukaryota</taxon>
        <taxon>Sar</taxon>
        <taxon>Alveolata</taxon>
        <taxon>Dinophyceae</taxon>
        <taxon>Suessiales</taxon>
        <taxon>Symbiodiniaceae</taxon>
        <taxon>Durusdinium</taxon>
    </lineage>
</organism>
<name>A0ABP0P908_9DINO</name>
<dbReference type="EMBL" id="CAXAMN010022762">
    <property type="protein sequence ID" value="CAK9072535.1"/>
    <property type="molecule type" value="Genomic_DNA"/>
</dbReference>
<feature type="region of interest" description="Disordered" evidence="1">
    <location>
        <begin position="59"/>
        <end position="102"/>
    </location>
</feature>
<evidence type="ECO:0000313" key="2">
    <source>
        <dbReference type="EMBL" id="CAK9072535.1"/>
    </source>
</evidence>
<comment type="caution">
    <text evidence="2">The sequence shown here is derived from an EMBL/GenBank/DDBJ whole genome shotgun (WGS) entry which is preliminary data.</text>
</comment>
<gene>
    <name evidence="2" type="ORF">CCMP2556_LOCUS35685</name>
</gene>